<protein>
    <submittedName>
        <fullName evidence="1">Uncharacterized protein</fullName>
    </submittedName>
</protein>
<evidence type="ECO:0000313" key="2">
    <source>
        <dbReference type="Proteomes" id="UP000077071"/>
    </source>
</evidence>
<dbReference type="SUPFAM" id="SSF52540">
    <property type="entry name" value="P-loop containing nucleoside triphosphate hydrolases"/>
    <property type="match status" value="1"/>
</dbReference>
<name>A0A160KTM6_9MICO</name>
<accession>A0A160KTM6</accession>
<dbReference type="AlphaFoldDB" id="A0A160KTM6"/>
<dbReference type="EMBL" id="CP015515">
    <property type="protein sequence ID" value="AND16578.1"/>
    <property type="molecule type" value="Genomic_DNA"/>
</dbReference>
<keyword evidence="2" id="KW-1185">Reference proteome</keyword>
<gene>
    <name evidence="1" type="ORF">A6122_1441</name>
</gene>
<proteinExistence type="predicted"/>
<dbReference type="KEGG" id="rtn:A6122_1441"/>
<organism evidence="1 2">
    <name type="scientific">Rathayibacter tritici</name>
    <dbReference type="NCBI Taxonomy" id="33888"/>
    <lineage>
        <taxon>Bacteria</taxon>
        <taxon>Bacillati</taxon>
        <taxon>Actinomycetota</taxon>
        <taxon>Actinomycetes</taxon>
        <taxon>Micrococcales</taxon>
        <taxon>Microbacteriaceae</taxon>
        <taxon>Rathayibacter</taxon>
    </lineage>
</organism>
<evidence type="ECO:0000313" key="1">
    <source>
        <dbReference type="EMBL" id="AND16578.1"/>
    </source>
</evidence>
<dbReference type="CDD" id="cd02019">
    <property type="entry name" value="NK"/>
    <property type="match status" value="1"/>
</dbReference>
<sequence>MAERSVPLTGASVRQLSRSILARRCRTVLVDGPSGSGKSTVARALVEQIRLAPGAPTIALVQMDDLYPGWSGLDRASQESARVLVRPHALGLAAHWRPWNWAAGTTAGRRVVREDVLVLEGCGSASADARRVADLVIWLEAGDELRRARALARDGELFAAHWDAWDRSFRSYCERERPRRGADLVLDSSGAAGDA</sequence>
<dbReference type="InterPro" id="IPR027417">
    <property type="entry name" value="P-loop_NTPase"/>
</dbReference>
<reference evidence="1 2" key="1">
    <citation type="submission" date="2016-05" db="EMBL/GenBank/DDBJ databases">
        <title>Complete genome sequence of Rathayibacter tritici NCPPB 1953.</title>
        <authorList>
            <person name="Park J."/>
            <person name="Lee H.-H."/>
            <person name="Lee S.-W."/>
            <person name="Seo Y.-S."/>
        </authorList>
    </citation>
    <scope>NUCLEOTIDE SEQUENCE [LARGE SCALE GENOMIC DNA]</scope>
    <source>
        <strain evidence="1 2">NCPPB 1953</strain>
    </source>
</reference>
<dbReference type="OrthoDB" id="3237545at2"/>
<dbReference type="Pfam" id="PF13238">
    <property type="entry name" value="AAA_18"/>
    <property type="match status" value="1"/>
</dbReference>
<dbReference type="Gene3D" id="3.40.50.300">
    <property type="entry name" value="P-loop containing nucleotide triphosphate hydrolases"/>
    <property type="match status" value="1"/>
</dbReference>
<dbReference type="Proteomes" id="UP000077071">
    <property type="component" value="Chromosome"/>
</dbReference>
<dbReference type="STRING" id="33888.A6122_1441"/>
<dbReference type="PATRIC" id="fig|33888.3.peg.1584"/>